<dbReference type="PANTHER" id="PTHR43963:SF6">
    <property type="entry name" value="CHAIN DEHYDROGENASE FAMILY PROTEIN, PUTATIVE (AFU_ORTHOLOGUE AFUA_3G15350)-RELATED"/>
    <property type="match status" value="1"/>
</dbReference>
<evidence type="ECO:0000256" key="2">
    <source>
        <dbReference type="ARBA" id="ARBA00022857"/>
    </source>
</evidence>
<protein>
    <submittedName>
        <fullName evidence="4">Short-chain dehydrogenase, putative</fullName>
    </submittedName>
</protein>
<evidence type="ECO:0000256" key="1">
    <source>
        <dbReference type="ARBA" id="ARBA00006484"/>
    </source>
</evidence>
<dbReference type="PANTHER" id="PTHR43963">
    <property type="entry name" value="CARBONYL REDUCTASE 1-RELATED"/>
    <property type="match status" value="1"/>
</dbReference>
<dbReference type="AlphaFoldDB" id="B8MCY7"/>
<dbReference type="PhylomeDB" id="B8MCY7"/>
<dbReference type="VEuPathDB" id="FungiDB:TSTA_113390"/>
<dbReference type="EMBL" id="EQ962655">
    <property type="protein sequence ID" value="EED17513.1"/>
    <property type="molecule type" value="Genomic_DNA"/>
</dbReference>
<dbReference type="GO" id="GO:0016491">
    <property type="term" value="F:oxidoreductase activity"/>
    <property type="evidence" value="ECO:0007669"/>
    <property type="project" value="UniProtKB-KW"/>
</dbReference>
<dbReference type="Gene3D" id="3.40.50.720">
    <property type="entry name" value="NAD(P)-binding Rossmann-like Domain"/>
    <property type="match status" value="1"/>
</dbReference>
<dbReference type="Proteomes" id="UP000001745">
    <property type="component" value="Unassembled WGS sequence"/>
</dbReference>
<dbReference type="SUPFAM" id="SSF51735">
    <property type="entry name" value="NAD(P)-binding Rossmann-fold domains"/>
    <property type="match status" value="1"/>
</dbReference>
<dbReference type="OrthoDB" id="191139at2759"/>
<dbReference type="HOGENOM" id="CLU_010194_9_0_1"/>
<sequence length="295" mass="31655">MSTKEIVLITGGNRGIGYGVARKLSREYSNFHVIIGSRDANQGREAVSSLLAEEGLSGSSISSVELDVTSDESISAAKKTIEEQHGRLDVLINNAGIALDVKEKGKLPLRTIMQRTYDVNVIGAALVTEIFVPLLEKSANPRIVFVSSEIGSLTSAADPSTPWFKDPFLAYKSSKSSLNMVMLWYNALLAEKGFKVNAACPGYVATNLNSFHGTGTVEDGAVNIVRLAVLGKDGETGTFSAKEAVSRRLIDISNLAVPFNSSKSLCRCRPMTGMPHFTIHSILIAFVDIILSEGS</sequence>
<dbReference type="InParanoid" id="B8MCY7"/>
<dbReference type="STRING" id="441959.B8MCY7"/>
<accession>B8MCY7</accession>
<dbReference type="Pfam" id="PF00106">
    <property type="entry name" value="adh_short"/>
    <property type="match status" value="1"/>
</dbReference>
<gene>
    <name evidence="4" type="ORF">TSTA_113390</name>
</gene>
<organism evidence="4 5">
    <name type="scientific">Talaromyces stipitatus (strain ATCC 10500 / CBS 375.48 / QM 6759 / NRRL 1006)</name>
    <name type="common">Penicillium stipitatum</name>
    <dbReference type="NCBI Taxonomy" id="441959"/>
    <lineage>
        <taxon>Eukaryota</taxon>
        <taxon>Fungi</taxon>
        <taxon>Dikarya</taxon>
        <taxon>Ascomycota</taxon>
        <taxon>Pezizomycotina</taxon>
        <taxon>Eurotiomycetes</taxon>
        <taxon>Eurotiomycetidae</taxon>
        <taxon>Eurotiales</taxon>
        <taxon>Trichocomaceae</taxon>
        <taxon>Talaromyces</taxon>
        <taxon>Talaromyces sect. Talaromyces</taxon>
    </lineage>
</organism>
<dbReference type="eggNOG" id="KOG1208">
    <property type="taxonomic scope" value="Eukaryota"/>
</dbReference>
<evidence type="ECO:0000313" key="4">
    <source>
        <dbReference type="EMBL" id="EED17513.1"/>
    </source>
</evidence>
<keyword evidence="5" id="KW-1185">Reference proteome</keyword>
<reference evidence="5" key="1">
    <citation type="journal article" date="2015" name="Genome Announc.">
        <title>Genome sequence of the AIDS-associated pathogen Penicillium marneffei (ATCC18224) and its near taxonomic relative Talaromyces stipitatus (ATCC10500).</title>
        <authorList>
            <person name="Nierman W.C."/>
            <person name="Fedorova-Abrams N.D."/>
            <person name="Andrianopoulos A."/>
        </authorList>
    </citation>
    <scope>NUCLEOTIDE SEQUENCE [LARGE SCALE GENOMIC DNA]</scope>
    <source>
        <strain evidence="5">ATCC 10500 / CBS 375.48 / QM 6759 / NRRL 1006</strain>
    </source>
</reference>
<dbReference type="PRINTS" id="PR00081">
    <property type="entry name" value="GDHRDH"/>
</dbReference>
<dbReference type="InterPro" id="IPR036291">
    <property type="entry name" value="NAD(P)-bd_dom_sf"/>
</dbReference>
<proteinExistence type="inferred from homology"/>
<evidence type="ECO:0000313" key="5">
    <source>
        <dbReference type="Proteomes" id="UP000001745"/>
    </source>
</evidence>
<dbReference type="OMA" id="QKKFRCE"/>
<dbReference type="GeneID" id="8101651"/>
<keyword evidence="3" id="KW-0560">Oxidoreductase</keyword>
<comment type="similarity">
    <text evidence="1">Belongs to the short-chain dehydrogenases/reductases (SDR) family.</text>
</comment>
<name>B8MCY7_TALSN</name>
<dbReference type="RefSeq" id="XP_002481505.1">
    <property type="nucleotide sequence ID" value="XM_002481460.1"/>
</dbReference>
<evidence type="ECO:0000256" key="3">
    <source>
        <dbReference type="ARBA" id="ARBA00023002"/>
    </source>
</evidence>
<keyword evidence="2" id="KW-0521">NADP</keyword>
<dbReference type="InterPro" id="IPR002347">
    <property type="entry name" value="SDR_fam"/>
</dbReference>